<protein>
    <recommendedName>
        <fullName evidence="3">Nephrocystin 3-like N-terminal domain-containing protein</fullName>
    </recommendedName>
</protein>
<dbReference type="Gene3D" id="3.40.50.300">
    <property type="entry name" value="P-loop containing nucleotide triphosphate hydrolases"/>
    <property type="match status" value="1"/>
</dbReference>
<dbReference type="InterPro" id="IPR027417">
    <property type="entry name" value="P-loop_NTPase"/>
</dbReference>
<sequence>MVKQARLDKLHSRIAEGAMHNSGERFDPPRCYPGTREAILKRLFDWFLDNDRDGFMSWLFGPAGAGKSAVMQEIAERLYERGLLIASFFFSRTSALRNDEKCLVPTIAYQLAIAIPSTRPYIEQAIESNLAVLSSSLENQLQKLVIEPLNHVIVAHQGKSRLAPTAILIDGLDECASGAVQQRILTCLSIVPTRCQFPLLFLIASRPEQHIVTTITSSPFQFGLTQTVLETNSRAEADIRLFLTEKFKDIKRTHTFRAYIPRKWPSTDIVEALVRKSSGQFVVASTIARYISHPDFHPHRRLDIVLKITPRLPAQDSPFSELDALYFHLFSSLHPETQETALQILGLLIFPYKDAAKIWTTREVEEFLDLEHDSAVQALSTLASVVSVSHRMKNIRILHASLADFLLDKDRSGRFHIDLPTMSNYFARMCLFSFQFGTYTFKHAVQSLGEYCTNAMDTEDLRLAFGKFDFMAISERSPEVEYFLDNDFVLHVIDSYLEGSQKLKASPFIETRYCLYMLPIRISEYFRSCKNILEVPMSATTASTSSISFLPPFEPYDSRSAGHPCLSLSLRSGSKFWGTRRFLPFVEQFLTSDDFTQAAGHVAFYIASVEETWSKVTESDHHRLGDKLCMWRRKHHGCSGSTCPCKAASSGEEDQDEHSKDCDILILKHQAYEYALRILPFLLRKATPDEHLTHLLSSRIVIPEIWTWKSEQSLITFEAFPESYQEFISKRELYDPLQGHLTKLLSFAEDSIADYFKRALLQPTAWPKDDPKPHLHFTTHKPSANSLVLKAQSAKHLRFFTLATMIGVLAFLMLK</sequence>
<keyword evidence="2" id="KW-0472">Membrane</keyword>
<dbReference type="Proteomes" id="UP001148786">
    <property type="component" value="Unassembled WGS sequence"/>
</dbReference>
<comment type="caution">
    <text evidence="4">The sequence shown here is derived from an EMBL/GenBank/DDBJ whole genome shotgun (WGS) entry which is preliminary data.</text>
</comment>
<proteinExistence type="predicted"/>
<organism evidence="4 5">
    <name type="scientific">Agrocybe chaxingu</name>
    <dbReference type="NCBI Taxonomy" id="84603"/>
    <lineage>
        <taxon>Eukaryota</taxon>
        <taxon>Fungi</taxon>
        <taxon>Dikarya</taxon>
        <taxon>Basidiomycota</taxon>
        <taxon>Agaricomycotina</taxon>
        <taxon>Agaricomycetes</taxon>
        <taxon>Agaricomycetidae</taxon>
        <taxon>Agaricales</taxon>
        <taxon>Agaricineae</taxon>
        <taxon>Strophariaceae</taxon>
        <taxon>Agrocybe</taxon>
    </lineage>
</organism>
<dbReference type="PANTHER" id="PTHR10039:SF17">
    <property type="entry name" value="FUNGAL STAND N-TERMINAL GOODBYE DOMAIN-CONTAINING PROTEIN-RELATED"/>
    <property type="match status" value="1"/>
</dbReference>
<feature type="transmembrane region" description="Helical" evidence="2">
    <location>
        <begin position="796"/>
        <end position="814"/>
    </location>
</feature>
<dbReference type="SUPFAM" id="SSF52540">
    <property type="entry name" value="P-loop containing nucleoside triphosphate hydrolases"/>
    <property type="match status" value="1"/>
</dbReference>
<evidence type="ECO:0000313" key="5">
    <source>
        <dbReference type="Proteomes" id="UP001148786"/>
    </source>
</evidence>
<keyword evidence="2" id="KW-0812">Transmembrane</keyword>
<evidence type="ECO:0000256" key="1">
    <source>
        <dbReference type="ARBA" id="ARBA00022737"/>
    </source>
</evidence>
<feature type="domain" description="Nephrocystin 3-like N-terminal" evidence="3">
    <location>
        <begin position="34"/>
        <end position="206"/>
    </location>
</feature>
<evidence type="ECO:0000259" key="3">
    <source>
        <dbReference type="Pfam" id="PF24883"/>
    </source>
</evidence>
<keyword evidence="5" id="KW-1185">Reference proteome</keyword>
<evidence type="ECO:0000256" key="2">
    <source>
        <dbReference type="SAM" id="Phobius"/>
    </source>
</evidence>
<evidence type="ECO:0000313" key="4">
    <source>
        <dbReference type="EMBL" id="KAJ3515592.1"/>
    </source>
</evidence>
<name>A0A9W8TE02_9AGAR</name>
<dbReference type="Pfam" id="PF24883">
    <property type="entry name" value="NPHP3_N"/>
    <property type="match status" value="1"/>
</dbReference>
<keyword evidence="1" id="KW-0677">Repeat</keyword>
<dbReference type="AlphaFoldDB" id="A0A9W8TE02"/>
<dbReference type="PANTHER" id="PTHR10039">
    <property type="entry name" value="AMELOGENIN"/>
    <property type="match status" value="1"/>
</dbReference>
<accession>A0A9W8TE02</accession>
<keyword evidence="2" id="KW-1133">Transmembrane helix</keyword>
<gene>
    <name evidence="4" type="ORF">NLJ89_g1660</name>
</gene>
<dbReference type="EMBL" id="JANKHO010000089">
    <property type="protein sequence ID" value="KAJ3515592.1"/>
    <property type="molecule type" value="Genomic_DNA"/>
</dbReference>
<dbReference type="OrthoDB" id="4760524at2759"/>
<reference evidence="4" key="1">
    <citation type="submission" date="2022-07" db="EMBL/GenBank/DDBJ databases">
        <title>Genome Sequence of Agrocybe chaxingu.</title>
        <authorList>
            <person name="Buettner E."/>
        </authorList>
    </citation>
    <scope>NUCLEOTIDE SEQUENCE</scope>
    <source>
        <strain evidence="4">MP-N11</strain>
    </source>
</reference>
<dbReference type="InterPro" id="IPR056884">
    <property type="entry name" value="NPHP3-like_N"/>
</dbReference>